<gene>
    <name evidence="2" type="ORF">L2672_04655</name>
</gene>
<dbReference type="AlphaFoldDB" id="A0A9X1ZGN7"/>
<dbReference type="Gene3D" id="3.30.700.10">
    <property type="entry name" value="Glycoprotein, Type 4 Pilin"/>
    <property type="match status" value="1"/>
</dbReference>
<organism evidence="2 3">
    <name type="scientific">Shewanella gaetbuli</name>
    <dbReference type="NCBI Taxonomy" id="220752"/>
    <lineage>
        <taxon>Bacteria</taxon>
        <taxon>Pseudomonadati</taxon>
        <taxon>Pseudomonadota</taxon>
        <taxon>Gammaproteobacteria</taxon>
        <taxon>Alteromonadales</taxon>
        <taxon>Shewanellaceae</taxon>
        <taxon>Shewanella</taxon>
    </lineage>
</organism>
<proteinExistence type="predicted"/>
<dbReference type="InterPro" id="IPR012902">
    <property type="entry name" value="N_methyl_site"/>
</dbReference>
<sequence>MKKQRGFTLIELVVVIVILGILAVVAAPKFINLQGDARLSTLAGMKGAIQSANSLVYSKASLAGVEKAKLNTDLDIGTGQPVYTVYGYVHATNTDLENVLSTEFNHATSSTDPTISVDNNAQWTIYTDGTGDAYIWQRDAPATCRLTYHEAKSTTELPSYDLTTDPTQC</sequence>
<keyword evidence="1" id="KW-0812">Transmembrane</keyword>
<feature type="transmembrane region" description="Helical" evidence="1">
    <location>
        <begin position="12"/>
        <end position="31"/>
    </location>
</feature>
<evidence type="ECO:0000313" key="2">
    <source>
        <dbReference type="EMBL" id="MCL1141989.1"/>
    </source>
</evidence>
<keyword evidence="1" id="KW-0472">Membrane</keyword>
<dbReference type="RefSeq" id="WP_248994662.1">
    <property type="nucleotide sequence ID" value="NZ_JAKIKP010000002.1"/>
</dbReference>
<accession>A0A9X1ZGN7</accession>
<dbReference type="SUPFAM" id="SSF54523">
    <property type="entry name" value="Pili subunits"/>
    <property type="match status" value="1"/>
</dbReference>
<dbReference type="NCBIfam" id="TIGR02532">
    <property type="entry name" value="IV_pilin_GFxxxE"/>
    <property type="match status" value="1"/>
</dbReference>
<dbReference type="EMBL" id="JAKIKP010000002">
    <property type="protein sequence ID" value="MCL1141989.1"/>
    <property type="molecule type" value="Genomic_DNA"/>
</dbReference>
<dbReference type="Pfam" id="PF07963">
    <property type="entry name" value="N_methyl"/>
    <property type="match status" value="1"/>
</dbReference>
<reference evidence="2" key="1">
    <citation type="submission" date="2022-01" db="EMBL/GenBank/DDBJ databases">
        <title>Whole genome-based taxonomy of the Shewanellaceae.</title>
        <authorList>
            <person name="Martin-Rodriguez A.J."/>
        </authorList>
    </citation>
    <scope>NUCLEOTIDE SEQUENCE</scope>
    <source>
        <strain evidence="2">DSM 16422</strain>
    </source>
</reference>
<dbReference type="PROSITE" id="PS00409">
    <property type="entry name" value="PROKAR_NTER_METHYL"/>
    <property type="match status" value="1"/>
</dbReference>
<keyword evidence="1" id="KW-1133">Transmembrane helix</keyword>
<evidence type="ECO:0000313" key="3">
    <source>
        <dbReference type="Proteomes" id="UP001139333"/>
    </source>
</evidence>
<evidence type="ECO:0000256" key="1">
    <source>
        <dbReference type="SAM" id="Phobius"/>
    </source>
</evidence>
<keyword evidence="3" id="KW-1185">Reference proteome</keyword>
<name>A0A9X1ZGN7_9GAMM</name>
<comment type="caution">
    <text evidence="2">The sequence shown here is derived from an EMBL/GenBank/DDBJ whole genome shotgun (WGS) entry which is preliminary data.</text>
</comment>
<dbReference type="InterPro" id="IPR045584">
    <property type="entry name" value="Pilin-like"/>
</dbReference>
<protein>
    <submittedName>
        <fullName evidence="2">Prepilin-type N-terminal cleavage/methylation domain-containing protein</fullName>
    </submittedName>
</protein>
<dbReference type="Proteomes" id="UP001139333">
    <property type="component" value="Unassembled WGS sequence"/>
</dbReference>